<sequence length="1190" mass="133783">MQINKKNLVGCPVVVQEHTAKIPIAMKLSLAIPLLLAASLQVKAFTFGQRITLNKKNVKLESVLKDLQKQTGYNIFYSQSLLSNKKRIDVYYSNEPLEKVLKNVLSVHQLGYQIVDRDIILTRTIATVEPMVESSSIVALQQKIYSGIVTDSKGQPIENVTIVEKGKSNRTLTKANGEFEIKSAAADPTFQFSILGFQSKEIKLRAGAITQVAMQESIYDMDEVVVVGYGQQKKVNLTGAVDQVTSEVFENRPITNVAQGLVGVVPNLNIQMLDGKPNQSPGFNVRGTTSIGQKGDALVLIDGVEGDPMMLNPNDIETISVLKDAASASIYGARAAFGVVLITTKSAKEGKTSITYSTNLSIKSPTTVPDNITESYPWAKGFNDAWSRWNDSGTTPTAINKTLPFSQAYLAEIKRRWEDPTLPRIDVNPTTGEYMYFYSTDWYKELYKDNFIAQDHNISLSGGNDKAVFYLSGRYNGQDGLFRYSEDKYDMYNLRAKGSIQLTDWLQVDNNTEYSKMQYFQPINVGEGSGVWRNIADEGHPLAPLLNPDGSLSFSSAYTVGDHYMGKNGINSDHRFLKNRTGAVASFFDKSLNFRTDFTFQSTDIGSQQNRVQVPYSRYEGVIGYTGTNTNDLQERRRTTEYMATNIYADYKTSLANSHNLSLLVGYNYEQSKYKNLTAQRNGIVYADASDINLALGQSIVTTGGYKKWAIAGGFFRVNYDFKERYLLEINGRYDGSSKFPSNQQWAFFPSASAGWRISEEGFWKVDQKYISNLKLRASYGRLGNGNIDPYTFMENFRVTQSGRVINGVRPQKTEQPNVVPGGLTWEKSATSNIGLEFGSFSNRLQFTMDYYKRATTDMFTVGPTLPAIFGTEVPKGNYADLETRGWELSVAWKDQFEMKNEPFKYDVRVVLSDYQAEITKYNNADMRLSDYYVGQKLGEIWGYQVEGLFRSEEEIKNSPSQSNIPNTNTRKNYPGDLKFKDLDGDGVIYQGLNEADNSGDKTVIGNSTSRYSFGVNLGGEWNGIFVSAFFQGVLKQDWYPAPESRFWGQYNRPYNSYPKWHEANMFREELGNYDAYLPRLVGYIAQGSGRALNTPNDRFLQNAAYIRLRNLQVGYNLPQKVAAKIKASNLKLYMSAENIWTWSPMYKWTRDTDVTNIYGSDRDLSAGNSGDGYNYPMLKAMSFGLMVGF</sequence>
<keyword evidence="1" id="KW-0998">Cell outer membrane</keyword>
<comment type="subcellular location">
    <subcellularLocation>
        <location evidence="1">Cell outer membrane</location>
        <topology evidence="1">Multi-pass membrane protein</topology>
    </subcellularLocation>
</comment>
<dbReference type="InterPro" id="IPR023996">
    <property type="entry name" value="TonB-dep_OMP_SusC/RagA"/>
</dbReference>
<comment type="similarity">
    <text evidence="1 2">Belongs to the TonB-dependent receptor family.</text>
</comment>
<reference evidence="6" key="1">
    <citation type="submission" date="2017-02" db="EMBL/GenBank/DDBJ databases">
        <authorList>
            <person name="Varghese N."/>
            <person name="Submissions S."/>
        </authorList>
    </citation>
    <scope>NUCLEOTIDE SEQUENCE [LARGE SCALE GENOMIC DNA]</scope>
    <source>
        <strain evidence="6">DSM 24091</strain>
    </source>
</reference>
<gene>
    <name evidence="5" type="ORF">SAMN05660841_01423</name>
</gene>
<protein>
    <submittedName>
        <fullName evidence="5">TonB-linked outer membrane protein, SusC/RagA family</fullName>
    </submittedName>
</protein>
<dbReference type="InterPro" id="IPR000531">
    <property type="entry name" value="Beta-barrel_TonB"/>
</dbReference>
<name>A0A1T5CMD1_9SPHI</name>
<keyword evidence="1" id="KW-0813">Transport</keyword>
<keyword evidence="1" id="KW-0812">Transmembrane</keyword>
<evidence type="ECO:0000259" key="3">
    <source>
        <dbReference type="Pfam" id="PF00593"/>
    </source>
</evidence>
<dbReference type="EMBL" id="FUZF01000004">
    <property type="protein sequence ID" value="SKB60310.1"/>
    <property type="molecule type" value="Genomic_DNA"/>
</dbReference>
<dbReference type="SUPFAM" id="SSF56935">
    <property type="entry name" value="Porins"/>
    <property type="match status" value="1"/>
</dbReference>
<feature type="domain" description="TonB-dependent receptor plug" evidence="4">
    <location>
        <begin position="234"/>
        <end position="339"/>
    </location>
</feature>
<dbReference type="AlphaFoldDB" id="A0A1T5CMD1"/>
<dbReference type="InterPro" id="IPR012910">
    <property type="entry name" value="Plug_dom"/>
</dbReference>
<organism evidence="5 6">
    <name type="scientific">Sphingobacterium nematocida</name>
    <dbReference type="NCBI Taxonomy" id="1513896"/>
    <lineage>
        <taxon>Bacteria</taxon>
        <taxon>Pseudomonadati</taxon>
        <taxon>Bacteroidota</taxon>
        <taxon>Sphingobacteriia</taxon>
        <taxon>Sphingobacteriales</taxon>
        <taxon>Sphingobacteriaceae</taxon>
        <taxon>Sphingobacterium</taxon>
    </lineage>
</organism>
<evidence type="ECO:0000256" key="1">
    <source>
        <dbReference type="PROSITE-ProRule" id="PRU01360"/>
    </source>
</evidence>
<dbReference type="SUPFAM" id="SSF49464">
    <property type="entry name" value="Carboxypeptidase regulatory domain-like"/>
    <property type="match status" value="1"/>
</dbReference>
<keyword evidence="6" id="KW-1185">Reference proteome</keyword>
<dbReference type="GO" id="GO:0009279">
    <property type="term" value="C:cell outer membrane"/>
    <property type="evidence" value="ECO:0007669"/>
    <property type="project" value="UniProtKB-SubCell"/>
</dbReference>
<dbReference type="Gene3D" id="2.170.130.10">
    <property type="entry name" value="TonB-dependent receptor, plug domain"/>
    <property type="match status" value="1"/>
</dbReference>
<dbReference type="InterPro" id="IPR037066">
    <property type="entry name" value="Plug_dom_sf"/>
</dbReference>
<keyword evidence="2" id="KW-0798">TonB box</keyword>
<dbReference type="Pfam" id="PF07715">
    <property type="entry name" value="Plug"/>
    <property type="match status" value="1"/>
</dbReference>
<dbReference type="STRING" id="1513896.SAMN05660841_01423"/>
<dbReference type="InterPro" id="IPR008969">
    <property type="entry name" value="CarboxyPept-like_regulatory"/>
</dbReference>
<feature type="domain" description="TonB-dependent receptor-like beta-barrel" evidence="3">
    <location>
        <begin position="556"/>
        <end position="1139"/>
    </location>
</feature>
<dbReference type="RefSeq" id="WP_217699629.1">
    <property type="nucleotide sequence ID" value="NZ_FUZF01000004.1"/>
</dbReference>
<evidence type="ECO:0000313" key="6">
    <source>
        <dbReference type="Proteomes" id="UP000190150"/>
    </source>
</evidence>
<evidence type="ECO:0000259" key="4">
    <source>
        <dbReference type="Pfam" id="PF07715"/>
    </source>
</evidence>
<dbReference type="NCBIfam" id="TIGR04056">
    <property type="entry name" value="OMP_RagA_SusC"/>
    <property type="match status" value="1"/>
</dbReference>
<dbReference type="InterPro" id="IPR039426">
    <property type="entry name" value="TonB-dep_rcpt-like"/>
</dbReference>
<proteinExistence type="inferred from homology"/>
<dbReference type="Pfam" id="PF00593">
    <property type="entry name" value="TonB_dep_Rec_b-barrel"/>
    <property type="match status" value="1"/>
</dbReference>
<dbReference type="Pfam" id="PF13715">
    <property type="entry name" value="CarbopepD_reg_2"/>
    <property type="match status" value="1"/>
</dbReference>
<evidence type="ECO:0000313" key="5">
    <source>
        <dbReference type="EMBL" id="SKB60310.1"/>
    </source>
</evidence>
<evidence type="ECO:0000256" key="2">
    <source>
        <dbReference type="RuleBase" id="RU003357"/>
    </source>
</evidence>
<dbReference type="Proteomes" id="UP000190150">
    <property type="component" value="Unassembled WGS sequence"/>
</dbReference>
<dbReference type="Gene3D" id="2.60.40.1120">
    <property type="entry name" value="Carboxypeptidase-like, regulatory domain"/>
    <property type="match status" value="1"/>
</dbReference>
<dbReference type="GO" id="GO:0006826">
    <property type="term" value="P:iron ion transport"/>
    <property type="evidence" value="ECO:0007669"/>
    <property type="project" value="UniProtKB-KW"/>
</dbReference>
<keyword evidence="1" id="KW-1134">Transmembrane beta strand</keyword>
<keyword evidence="1 2" id="KW-0472">Membrane</keyword>
<dbReference type="PROSITE" id="PS52016">
    <property type="entry name" value="TONB_DEPENDENT_REC_3"/>
    <property type="match status" value="1"/>
</dbReference>
<dbReference type="InterPro" id="IPR023997">
    <property type="entry name" value="TonB-dep_OMP_SusC/RagA_CS"/>
</dbReference>
<accession>A0A1T5CMD1</accession>
<dbReference type="NCBIfam" id="TIGR04057">
    <property type="entry name" value="SusC_RagA_signa"/>
    <property type="match status" value="1"/>
</dbReference>